<dbReference type="WBParaSite" id="Csp11.Scaffold630.g18947.t1">
    <property type="protein sequence ID" value="Csp11.Scaffold630.g18947.t1"/>
    <property type="gene ID" value="Csp11.Scaffold630.g18947"/>
</dbReference>
<evidence type="ECO:0000313" key="2">
    <source>
        <dbReference type="Proteomes" id="UP000095282"/>
    </source>
</evidence>
<accession>A0A1I7USN3</accession>
<keyword evidence="1" id="KW-0472">Membrane</keyword>
<protein>
    <submittedName>
        <fullName evidence="3">Glucuronosyltransferase</fullName>
    </submittedName>
</protein>
<feature type="transmembrane region" description="Helical" evidence="1">
    <location>
        <begin position="52"/>
        <end position="70"/>
    </location>
</feature>
<evidence type="ECO:0000313" key="3">
    <source>
        <dbReference type="WBParaSite" id="Csp11.Scaffold630.g18947.t1"/>
    </source>
</evidence>
<sequence>MIQIGSRKFFGRHDKLEIKSIPIAKQITHYNRRELIAYFEEKRKAGRKIDEISADLAIAYSPFDFIFWLESAWKTLNIGLNIISKPGVVIVLFGLIIYCSYRTKR</sequence>
<evidence type="ECO:0000256" key="1">
    <source>
        <dbReference type="SAM" id="Phobius"/>
    </source>
</evidence>
<keyword evidence="2" id="KW-1185">Reference proteome</keyword>
<reference evidence="3" key="1">
    <citation type="submission" date="2016-11" db="UniProtKB">
        <authorList>
            <consortium name="WormBaseParasite"/>
        </authorList>
    </citation>
    <scope>IDENTIFICATION</scope>
</reference>
<dbReference type="Proteomes" id="UP000095282">
    <property type="component" value="Unplaced"/>
</dbReference>
<dbReference type="AlphaFoldDB" id="A0A1I7USN3"/>
<keyword evidence="1" id="KW-0812">Transmembrane</keyword>
<feature type="transmembrane region" description="Helical" evidence="1">
    <location>
        <begin position="82"/>
        <end position="101"/>
    </location>
</feature>
<organism evidence="2 3">
    <name type="scientific">Caenorhabditis tropicalis</name>
    <dbReference type="NCBI Taxonomy" id="1561998"/>
    <lineage>
        <taxon>Eukaryota</taxon>
        <taxon>Metazoa</taxon>
        <taxon>Ecdysozoa</taxon>
        <taxon>Nematoda</taxon>
        <taxon>Chromadorea</taxon>
        <taxon>Rhabditida</taxon>
        <taxon>Rhabditina</taxon>
        <taxon>Rhabditomorpha</taxon>
        <taxon>Rhabditoidea</taxon>
        <taxon>Rhabditidae</taxon>
        <taxon>Peloderinae</taxon>
        <taxon>Caenorhabditis</taxon>
    </lineage>
</organism>
<name>A0A1I7USN3_9PELO</name>
<proteinExistence type="predicted"/>
<keyword evidence="1" id="KW-1133">Transmembrane helix</keyword>